<dbReference type="PANTHER" id="PTHR47980">
    <property type="entry name" value="LD44762P"/>
    <property type="match status" value="1"/>
</dbReference>
<dbReference type="PRINTS" id="PR00449">
    <property type="entry name" value="RASTRNSFRMNG"/>
</dbReference>
<dbReference type="PROSITE" id="PS51419">
    <property type="entry name" value="RAB"/>
    <property type="match status" value="1"/>
</dbReference>
<feature type="compositionally biased region" description="Polar residues" evidence="5">
    <location>
        <begin position="199"/>
        <end position="215"/>
    </location>
</feature>
<dbReference type="PROSITE" id="PS51420">
    <property type="entry name" value="RHO"/>
    <property type="match status" value="1"/>
</dbReference>
<dbReference type="NCBIfam" id="TIGR00231">
    <property type="entry name" value="small_GTP"/>
    <property type="match status" value="1"/>
</dbReference>
<dbReference type="Proteomes" id="UP000785679">
    <property type="component" value="Unassembled WGS sequence"/>
</dbReference>
<feature type="region of interest" description="Disordered" evidence="5">
    <location>
        <begin position="182"/>
        <end position="241"/>
    </location>
</feature>
<keyword evidence="2" id="KW-0547">Nucleotide-binding</keyword>
<protein>
    <submittedName>
        <fullName evidence="6">Uncharacterized protein</fullName>
    </submittedName>
</protein>
<dbReference type="OrthoDB" id="9989112at2759"/>
<dbReference type="SMART" id="SM00175">
    <property type="entry name" value="RAB"/>
    <property type="match status" value="1"/>
</dbReference>
<gene>
    <name evidence="6" type="ORF">FGO68_gene15932</name>
</gene>
<dbReference type="Gene3D" id="3.40.50.300">
    <property type="entry name" value="P-loop containing nucleotide triphosphate hydrolases"/>
    <property type="match status" value="1"/>
</dbReference>
<evidence type="ECO:0000256" key="5">
    <source>
        <dbReference type="SAM" id="MobiDB-lite"/>
    </source>
</evidence>
<proteinExistence type="inferred from homology"/>
<reference evidence="6" key="1">
    <citation type="submission" date="2019-06" db="EMBL/GenBank/DDBJ databases">
        <authorList>
            <person name="Zheng W."/>
        </authorList>
    </citation>
    <scope>NUCLEOTIDE SEQUENCE</scope>
    <source>
        <strain evidence="6">QDHG01</strain>
    </source>
</reference>
<name>A0A8J8NQL7_HALGN</name>
<dbReference type="GO" id="GO:0003924">
    <property type="term" value="F:GTPase activity"/>
    <property type="evidence" value="ECO:0007669"/>
    <property type="project" value="InterPro"/>
</dbReference>
<dbReference type="SMART" id="SM00174">
    <property type="entry name" value="RHO"/>
    <property type="match status" value="1"/>
</dbReference>
<comment type="similarity">
    <text evidence="1">Belongs to the small GTPase superfamily. Rab family.</text>
</comment>
<dbReference type="InterPro" id="IPR005225">
    <property type="entry name" value="Small_GTP-bd"/>
</dbReference>
<dbReference type="PROSITE" id="PS51421">
    <property type="entry name" value="RAS"/>
    <property type="match status" value="1"/>
</dbReference>
<dbReference type="AlphaFoldDB" id="A0A8J8NQL7"/>
<evidence type="ECO:0000256" key="3">
    <source>
        <dbReference type="ARBA" id="ARBA00023134"/>
    </source>
</evidence>
<evidence type="ECO:0000256" key="2">
    <source>
        <dbReference type="ARBA" id="ARBA00022741"/>
    </source>
</evidence>
<dbReference type="SMART" id="SM00173">
    <property type="entry name" value="RAS"/>
    <property type="match status" value="1"/>
</dbReference>
<dbReference type="SMART" id="SM00176">
    <property type="entry name" value="RAN"/>
    <property type="match status" value="1"/>
</dbReference>
<evidence type="ECO:0000313" key="7">
    <source>
        <dbReference type="Proteomes" id="UP000785679"/>
    </source>
</evidence>
<dbReference type="InterPro" id="IPR050305">
    <property type="entry name" value="Small_GTPase_Rab"/>
</dbReference>
<evidence type="ECO:0000313" key="6">
    <source>
        <dbReference type="EMBL" id="TNV80092.1"/>
    </source>
</evidence>
<dbReference type="InterPro" id="IPR001806">
    <property type="entry name" value="Small_GTPase"/>
</dbReference>
<dbReference type="EMBL" id="RRYP01007992">
    <property type="protein sequence ID" value="TNV80092.1"/>
    <property type="molecule type" value="Genomic_DNA"/>
</dbReference>
<dbReference type="FunFam" id="3.40.50.300:FF:001129">
    <property type="entry name" value="ras-related protein Rab-44 isoform X2"/>
    <property type="match status" value="1"/>
</dbReference>
<dbReference type="InterPro" id="IPR027417">
    <property type="entry name" value="P-loop_NTPase"/>
</dbReference>
<evidence type="ECO:0000256" key="4">
    <source>
        <dbReference type="ARBA" id="ARBA00023288"/>
    </source>
</evidence>
<accession>A0A8J8NQL7</accession>
<keyword evidence="3" id="KW-0342">GTP-binding</keyword>
<keyword evidence="4" id="KW-0449">Lipoprotein</keyword>
<dbReference type="GO" id="GO:0005525">
    <property type="term" value="F:GTP binding"/>
    <property type="evidence" value="ECO:0007669"/>
    <property type="project" value="UniProtKB-KW"/>
</dbReference>
<dbReference type="Pfam" id="PF00071">
    <property type="entry name" value="Ras"/>
    <property type="match status" value="1"/>
</dbReference>
<evidence type="ECO:0000256" key="1">
    <source>
        <dbReference type="ARBA" id="ARBA00006270"/>
    </source>
</evidence>
<keyword evidence="7" id="KW-1185">Reference proteome</keyword>
<sequence length="241" mass="26911">MEKSADISTKLHDHMFSVIILGDQSVGKSSLIVKFVDGTFQDAYKVSVGIDFKNKKIQVGDKVIKLQIWDTAGQERFRTIAQTYYQKADAVILAYDCTSKTSFTNLATWATQIKENCKEGTQKVIVATKCDVEEAQRYISRQEGEEFCNNLGIKHFDTSAKANFGITEVFTELTKMIISTKGQNLPRPSITPGEAEPTPSGSLAQRGTQSKSFKMNKQADSENQAVQEQKRQKRSCPCVIF</sequence>
<organism evidence="6 7">
    <name type="scientific">Halteria grandinella</name>
    <dbReference type="NCBI Taxonomy" id="5974"/>
    <lineage>
        <taxon>Eukaryota</taxon>
        <taxon>Sar</taxon>
        <taxon>Alveolata</taxon>
        <taxon>Ciliophora</taxon>
        <taxon>Intramacronucleata</taxon>
        <taxon>Spirotrichea</taxon>
        <taxon>Stichotrichia</taxon>
        <taxon>Sporadotrichida</taxon>
        <taxon>Halteriidae</taxon>
        <taxon>Halteria</taxon>
    </lineage>
</organism>
<comment type="caution">
    <text evidence="6">The sequence shown here is derived from an EMBL/GenBank/DDBJ whole genome shotgun (WGS) entry which is preliminary data.</text>
</comment>
<dbReference type="CDD" id="cd00154">
    <property type="entry name" value="Rab"/>
    <property type="match status" value="1"/>
</dbReference>
<dbReference type="SUPFAM" id="SSF52540">
    <property type="entry name" value="P-loop containing nucleoside triphosphate hydrolases"/>
    <property type="match status" value="1"/>
</dbReference>